<evidence type="ECO:0000256" key="5">
    <source>
        <dbReference type="ARBA" id="ARBA00023125"/>
    </source>
</evidence>
<dbReference type="RefSeq" id="WP_188495541.1">
    <property type="nucleotide sequence ID" value="NZ_BMGA01000010.1"/>
</dbReference>
<dbReference type="InterPro" id="IPR005467">
    <property type="entry name" value="His_kinase_dom"/>
</dbReference>
<dbReference type="Gene3D" id="3.30.565.10">
    <property type="entry name" value="Histidine kinase-like ATPase, C-terminal domain"/>
    <property type="match status" value="1"/>
</dbReference>
<keyword evidence="8" id="KW-1133">Transmembrane helix</keyword>
<dbReference type="SMART" id="SM00387">
    <property type="entry name" value="HATPase_c"/>
    <property type="match status" value="1"/>
</dbReference>
<evidence type="ECO:0000256" key="6">
    <source>
        <dbReference type="ARBA" id="ARBA00023163"/>
    </source>
</evidence>
<evidence type="ECO:0000259" key="12">
    <source>
        <dbReference type="PROSITE" id="PS50110"/>
    </source>
</evidence>
<keyword evidence="8" id="KW-0812">Transmembrane</keyword>
<evidence type="ECO:0000259" key="11">
    <source>
        <dbReference type="PROSITE" id="PS50109"/>
    </source>
</evidence>
<dbReference type="InterPro" id="IPR011006">
    <property type="entry name" value="CheY-like_superfamily"/>
</dbReference>
<dbReference type="Pfam" id="PF07494">
    <property type="entry name" value="Reg_prop"/>
    <property type="match status" value="5"/>
</dbReference>
<dbReference type="InterPro" id="IPR018060">
    <property type="entry name" value="HTH_AraC"/>
</dbReference>
<feature type="modified residue" description="4-aspartylphosphate" evidence="7">
    <location>
        <position position="1018"/>
    </location>
</feature>
<evidence type="ECO:0000313" key="13">
    <source>
        <dbReference type="EMBL" id="GGA87625.1"/>
    </source>
</evidence>
<comment type="caution">
    <text evidence="13">The sequence shown here is derived from an EMBL/GenBank/DDBJ whole genome shotgun (WGS) entry which is preliminary data.</text>
</comment>
<keyword evidence="8" id="KW-0472">Membrane</keyword>
<dbReference type="PROSITE" id="PS00041">
    <property type="entry name" value="HTH_ARAC_FAMILY_1"/>
    <property type="match status" value="1"/>
</dbReference>
<comment type="catalytic activity">
    <reaction evidence="1">
        <text>ATP + protein L-histidine = ADP + protein N-phospho-L-histidine.</text>
        <dbReference type="EC" id="2.7.13.3"/>
    </reaction>
</comment>
<dbReference type="CDD" id="cd00082">
    <property type="entry name" value="HisKA"/>
    <property type="match status" value="1"/>
</dbReference>
<evidence type="ECO:0000256" key="4">
    <source>
        <dbReference type="ARBA" id="ARBA00023015"/>
    </source>
</evidence>
<dbReference type="InterPro" id="IPR036890">
    <property type="entry name" value="HATPase_C_sf"/>
</dbReference>
<dbReference type="InterPro" id="IPR036097">
    <property type="entry name" value="HisK_dim/P_sf"/>
</dbReference>
<dbReference type="Pfam" id="PF12833">
    <property type="entry name" value="HTH_18"/>
    <property type="match status" value="1"/>
</dbReference>
<dbReference type="Pfam" id="PF02518">
    <property type="entry name" value="HATPase_c"/>
    <property type="match status" value="1"/>
</dbReference>
<feature type="domain" description="HTH araC/xylS-type" evidence="10">
    <location>
        <begin position="1117"/>
        <end position="1216"/>
    </location>
</feature>
<dbReference type="EMBL" id="BMGA01000010">
    <property type="protein sequence ID" value="GGA87625.1"/>
    <property type="molecule type" value="Genomic_DNA"/>
</dbReference>
<feature type="signal peptide" evidence="9">
    <location>
        <begin position="1"/>
        <end position="27"/>
    </location>
</feature>
<dbReference type="Gene3D" id="1.10.287.130">
    <property type="match status" value="1"/>
</dbReference>
<gene>
    <name evidence="13" type="ORF">GCM10008015_30330</name>
</gene>
<keyword evidence="6" id="KW-0804">Transcription</keyword>
<feature type="transmembrane region" description="Helical" evidence="8">
    <location>
        <begin position="667"/>
        <end position="688"/>
    </location>
</feature>
<dbReference type="InterPro" id="IPR013783">
    <property type="entry name" value="Ig-like_fold"/>
</dbReference>
<keyword evidence="13" id="KW-0418">Kinase</keyword>
<feature type="domain" description="Histidine kinase" evidence="11">
    <location>
        <begin position="714"/>
        <end position="933"/>
    </location>
</feature>
<name>A0ABQ1HSC6_9FLAO</name>
<reference evidence="14" key="1">
    <citation type="journal article" date="2019" name="Int. J. Syst. Evol. Microbiol.">
        <title>The Global Catalogue of Microorganisms (GCM) 10K type strain sequencing project: providing services to taxonomists for standard genome sequencing and annotation.</title>
        <authorList>
            <consortium name="The Broad Institute Genomics Platform"/>
            <consortium name="The Broad Institute Genome Sequencing Center for Infectious Disease"/>
            <person name="Wu L."/>
            <person name="Ma J."/>
        </authorList>
    </citation>
    <scope>NUCLEOTIDE SEQUENCE [LARGE SCALE GENOMIC DNA]</scope>
    <source>
        <strain evidence="14">CGMCC 1.12811</strain>
    </source>
</reference>
<dbReference type="InterPro" id="IPR018062">
    <property type="entry name" value="HTH_AraC-typ_CS"/>
</dbReference>
<dbReference type="Gene3D" id="2.60.40.10">
    <property type="entry name" value="Immunoglobulins"/>
    <property type="match status" value="1"/>
</dbReference>
<dbReference type="PROSITE" id="PS01124">
    <property type="entry name" value="HTH_ARAC_FAMILY_2"/>
    <property type="match status" value="1"/>
</dbReference>
<feature type="domain" description="Response regulatory" evidence="12">
    <location>
        <begin position="970"/>
        <end position="1085"/>
    </location>
</feature>
<dbReference type="CDD" id="cd17574">
    <property type="entry name" value="REC_OmpR"/>
    <property type="match status" value="1"/>
</dbReference>
<dbReference type="InterPro" id="IPR009057">
    <property type="entry name" value="Homeodomain-like_sf"/>
</dbReference>
<dbReference type="SUPFAM" id="SSF47384">
    <property type="entry name" value="Homodimeric domain of signal transducing histidine kinase"/>
    <property type="match status" value="1"/>
</dbReference>
<evidence type="ECO:0000256" key="7">
    <source>
        <dbReference type="PROSITE-ProRule" id="PRU00169"/>
    </source>
</evidence>
<dbReference type="Proteomes" id="UP000658793">
    <property type="component" value="Unassembled WGS sequence"/>
</dbReference>
<dbReference type="SMART" id="SM00448">
    <property type="entry name" value="REC"/>
    <property type="match status" value="1"/>
</dbReference>
<sequence length="1219" mass="139093">MPILNKKIKTITAFLLLLQVSVFQLEAQVNILKFNHLTVNDGLPQNSIHTIARDKYGFMWFGTWCGACRYDGYSFKVFRANDNDSTAFGDNMIEAIVNDSLQNIWIKTGEPDYLYKYSYEYENFKRFPTKNVAPYILKRIAQPKVAENDKYKFTSSESGLLQLNKITGKEKSYKVNYNDPFSINDASIYTTYIDNFENLWIGTRRGGVNHASLNIKAFNYYYADSPGKGLISNEVRAICKDKSGRLWVGTEEMGGTIIETSPQGNKYSYFNNRNFIDNRRVRSLYCDRYGFVWIGTKGGLDKYDPRTKTFKHYAADKKKPGSITNPIIFSVMEDSQGTLWVGTYSGLARYDRINDKFVYLSPSITGGVQIRVIMEDRKKNLWIATEDKGLTKLIRRSDKLGSFKSIRYVHIEGKDDSLISNRLYSLAEDNAGMIWIATNLGLSRLNPKDNTVKNFFIKDGLPDEIIMGLLFDGKESIWISHKKGLTRMNTKTFELQNFNVNDGLQSNEFNQNACFRDNTSGEMFFGGQNGLNSFFPENIKINKYKPQVVFTRLNVMNQVVQPGIKVNDRVILEKSLLCTKEIILTWWDKTFSIEFAALHYANPEGNKYKYKLEGVDNEWTFTDASMRTASYSQLPSGTYTFKVYGSNSDGIWSDAPASLRIKILPPWWLSWWALVIYTIIGGTIIVFIHKYIMSRIEISKNEEIHQSKLQFFTGISHEFRTPLTLIIDPLEKILSEKLDKETVNKYHSLMYRNAKQLLLLINQLLDFRKLESGHLTLNKQQSDIVVFVKTAAAAFESRAKDKGIHFSIKSSVSNLNTYFDAAKMNMVLNNLLSNAFKFTPKGGEVSVNIAVPDEENRMLVIKVHNTGEGISEEEQEKVFDIFYQSDNSNIQQEGSGVGLALTKELVELHGGKIVLESKLGQGATFSVFLPISEEEEESKMEFSQQEFIIGEESLLANTVQTTDSSDELPLLLIVDDNADIRNYIALNFSNEYRIILATNGSEGLLQAIETIPDIVVSDVMMPDMNGLELCRKLKSDERTSHIPVILLTARQSDESKLEGYETGADAYVTKPFNSNVLKVQIRNLLEQRQRLRELFSKGSAIEIKKIAINVTDEAFLNKVVQHIHENLEDEEFNINTLSELLNMSRSQFYRKIKALTNQSLLDFVTTIRMNKALEYLLSGEYNISETAYKVGYSMSSNFTRTFTRHFGVSPSKYLESIKK</sequence>
<dbReference type="SUPFAM" id="SSF55874">
    <property type="entry name" value="ATPase domain of HSP90 chaperone/DNA topoisomerase II/histidine kinase"/>
    <property type="match status" value="1"/>
</dbReference>
<evidence type="ECO:0000259" key="10">
    <source>
        <dbReference type="PROSITE" id="PS01124"/>
    </source>
</evidence>
<dbReference type="InterPro" id="IPR003661">
    <property type="entry name" value="HisK_dim/P_dom"/>
</dbReference>
<dbReference type="Pfam" id="PF00512">
    <property type="entry name" value="HisKA"/>
    <property type="match status" value="1"/>
</dbReference>
<dbReference type="PANTHER" id="PTHR43547">
    <property type="entry name" value="TWO-COMPONENT HISTIDINE KINASE"/>
    <property type="match status" value="1"/>
</dbReference>
<keyword evidence="13" id="KW-0808">Transferase</keyword>
<dbReference type="GO" id="GO:0016301">
    <property type="term" value="F:kinase activity"/>
    <property type="evidence" value="ECO:0007669"/>
    <property type="project" value="UniProtKB-KW"/>
</dbReference>
<dbReference type="Pfam" id="PF07495">
    <property type="entry name" value="Y_Y_Y"/>
    <property type="match status" value="1"/>
</dbReference>
<dbReference type="InterPro" id="IPR015943">
    <property type="entry name" value="WD40/YVTN_repeat-like_dom_sf"/>
</dbReference>
<evidence type="ECO:0000256" key="2">
    <source>
        <dbReference type="ARBA" id="ARBA00012438"/>
    </source>
</evidence>
<dbReference type="InterPro" id="IPR004358">
    <property type="entry name" value="Sig_transdc_His_kin-like_C"/>
</dbReference>
<dbReference type="PANTHER" id="PTHR43547:SF2">
    <property type="entry name" value="HYBRID SIGNAL TRANSDUCTION HISTIDINE KINASE C"/>
    <property type="match status" value="1"/>
</dbReference>
<accession>A0ABQ1HSC6</accession>
<dbReference type="SUPFAM" id="SSF63829">
    <property type="entry name" value="Calcium-dependent phosphotriesterase"/>
    <property type="match status" value="1"/>
</dbReference>
<keyword evidence="3 7" id="KW-0597">Phosphoprotein</keyword>
<dbReference type="EC" id="2.7.13.3" evidence="2"/>
<evidence type="ECO:0000256" key="8">
    <source>
        <dbReference type="SAM" id="Phobius"/>
    </source>
</evidence>
<dbReference type="SUPFAM" id="SSF46689">
    <property type="entry name" value="Homeodomain-like"/>
    <property type="match status" value="1"/>
</dbReference>
<protein>
    <recommendedName>
        <fullName evidence="2">histidine kinase</fullName>
        <ecNumber evidence="2">2.7.13.3</ecNumber>
    </recommendedName>
</protein>
<dbReference type="PROSITE" id="PS50110">
    <property type="entry name" value="RESPONSE_REGULATORY"/>
    <property type="match status" value="1"/>
</dbReference>
<dbReference type="PRINTS" id="PR00344">
    <property type="entry name" value="BCTRLSENSOR"/>
</dbReference>
<dbReference type="Gene3D" id="3.40.50.2300">
    <property type="match status" value="1"/>
</dbReference>
<dbReference type="InterPro" id="IPR011110">
    <property type="entry name" value="Reg_prop"/>
</dbReference>
<dbReference type="SMART" id="SM00388">
    <property type="entry name" value="HisKA"/>
    <property type="match status" value="1"/>
</dbReference>
<dbReference type="Gene3D" id="1.10.10.60">
    <property type="entry name" value="Homeodomain-like"/>
    <property type="match status" value="2"/>
</dbReference>
<evidence type="ECO:0000313" key="14">
    <source>
        <dbReference type="Proteomes" id="UP000658793"/>
    </source>
</evidence>
<dbReference type="Pfam" id="PF00072">
    <property type="entry name" value="Response_reg"/>
    <property type="match status" value="1"/>
</dbReference>
<feature type="chain" id="PRO_5047281217" description="histidine kinase" evidence="9">
    <location>
        <begin position="28"/>
        <end position="1219"/>
    </location>
</feature>
<dbReference type="SUPFAM" id="SSF52172">
    <property type="entry name" value="CheY-like"/>
    <property type="match status" value="1"/>
</dbReference>
<keyword evidence="5" id="KW-0238">DNA-binding</keyword>
<evidence type="ECO:0000256" key="1">
    <source>
        <dbReference type="ARBA" id="ARBA00000085"/>
    </source>
</evidence>
<dbReference type="InterPro" id="IPR003594">
    <property type="entry name" value="HATPase_dom"/>
</dbReference>
<dbReference type="PROSITE" id="PS50109">
    <property type="entry name" value="HIS_KIN"/>
    <property type="match status" value="1"/>
</dbReference>
<keyword evidence="14" id="KW-1185">Reference proteome</keyword>
<evidence type="ECO:0000256" key="9">
    <source>
        <dbReference type="SAM" id="SignalP"/>
    </source>
</evidence>
<dbReference type="InterPro" id="IPR001789">
    <property type="entry name" value="Sig_transdc_resp-reg_receiver"/>
</dbReference>
<organism evidence="13 14">
    <name type="scientific">Flavobacterium palustre</name>
    <dbReference type="NCBI Taxonomy" id="1476463"/>
    <lineage>
        <taxon>Bacteria</taxon>
        <taxon>Pseudomonadati</taxon>
        <taxon>Bacteroidota</taxon>
        <taxon>Flavobacteriia</taxon>
        <taxon>Flavobacteriales</taxon>
        <taxon>Flavobacteriaceae</taxon>
        <taxon>Flavobacterium</taxon>
    </lineage>
</organism>
<evidence type="ECO:0000256" key="3">
    <source>
        <dbReference type="ARBA" id="ARBA00022553"/>
    </source>
</evidence>
<dbReference type="InterPro" id="IPR011123">
    <property type="entry name" value="Y_Y_Y"/>
</dbReference>
<proteinExistence type="predicted"/>
<keyword evidence="4" id="KW-0805">Transcription regulation</keyword>
<dbReference type="SMART" id="SM00342">
    <property type="entry name" value="HTH_ARAC"/>
    <property type="match status" value="1"/>
</dbReference>
<keyword evidence="9" id="KW-0732">Signal</keyword>
<dbReference type="Gene3D" id="2.130.10.10">
    <property type="entry name" value="YVTN repeat-like/Quinoprotein amine dehydrogenase"/>
    <property type="match status" value="2"/>
</dbReference>